<dbReference type="PROSITE" id="PS51207">
    <property type="entry name" value="PXA"/>
    <property type="match status" value="1"/>
</dbReference>
<dbReference type="CDD" id="cd06876">
    <property type="entry name" value="PX_MDM1p"/>
    <property type="match status" value="1"/>
</dbReference>
<dbReference type="OrthoDB" id="120967at2759"/>
<evidence type="ECO:0000313" key="6">
    <source>
        <dbReference type="Proteomes" id="UP000669133"/>
    </source>
</evidence>
<gene>
    <name evidence="5" type="ORF">I9W82_000151</name>
</gene>
<sequence length="791" mass="90822">MLRISSTNTKPKKKWRFHFTNSKEWEREVNRFETTSNDPPTDESESSKSLSDLLILVVNEFVESWFSKLSTSPLFAEDVRHELSHIVLDGLGHKLRKLDYAKLITLKFLPSLNKHYRTFAEVQNHDVAETLSRFKDLHVGVTVEQSGVAETNFQEKTYLRGQMKKLVAMLSSDGEKDNEIVLMFMTEVLACTILDNVVNLITDSDFINVQVVKFVGDSLKRRNQVKELRSALEETMSSVSAGRNDDDSTGDTEMSLSEIFVQSNDQTVVHRAKEGLEMPKSAAMQSTDSDENVVDQIDEKLATIMSDERYSGVDSSIAMQDAASDLNKAVFNRKDRYSKLFEDEEESEDDEESDGLGTDSDSVILKEGSESMELAGPGNLNLAERIPQIEREIESLQRQLIYLEPLIRKAQLTNNQSKLKVLLKSKNGVQKDITFKELQKQQYIVQESDNSLFGKSKVTISSVVHQNEKGKEFVLYIIEVQKFSTEDPNVVKAGWVVARRYSQFYRLHGYLKRRYPQVSSLSFPQKSLQVLKFQQKNITDSRRRQLEAYLRALIEIPEVCSDMAFRSFLSSENFQLGKQRFDEPKKLSAMFGYRWYLGSSGNKALVYDQYSSTPSDANGEILENRREMEKELLQFDEKTTSKPLFIKPICDIIITIFNLHWLRGRALVVILQQVFGRAVENKVYEVIHSHLNESSVCNWSRLLREQLFPNGKFQLEPVVRTLEQRQQTQREAKQLFDTFMSETCSKVFGSENTANAATTLFSMLQINQLNKHLLFQFLDEILEELCNQEGD</sequence>
<dbReference type="Gene3D" id="3.30.1520.10">
    <property type="entry name" value="Phox-like domain"/>
    <property type="match status" value="1"/>
</dbReference>
<feature type="region of interest" description="Disordered" evidence="2">
    <location>
        <begin position="233"/>
        <end position="252"/>
    </location>
</feature>
<feature type="domain" description="PXA" evidence="4">
    <location>
        <begin position="43"/>
        <end position="219"/>
    </location>
</feature>
<reference evidence="5 6" key="1">
    <citation type="submission" date="2020-12" db="EMBL/GenBank/DDBJ databases">
        <title>Effect of drift, selection, and recombination on the evolution of hybrid genomes in Candida yeast pathogens.</title>
        <authorList>
            <person name="Mixao V."/>
            <person name="Ksiezopolska E."/>
            <person name="Saus E."/>
            <person name="Boekhout T."/>
            <person name="Gacser A."/>
            <person name="Gabaldon T."/>
        </authorList>
    </citation>
    <scope>NUCLEOTIDE SEQUENCE [LARGE SCALE GENOMIC DNA]</scope>
    <source>
        <strain evidence="5 6">BP57</strain>
    </source>
</reference>
<dbReference type="RefSeq" id="XP_067550177.1">
    <property type="nucleotide sequence ID" value="XM_067690263.1"/>
</dbReference>
<dbReference type="AlphaFoldDB" id="A0A8H7ZJ39"/>
<comment type="caution">
    <text evidence="5">The sequence shown here is derived from an EMBL/GenBank/DDBJ whole genome shotgun (WGS) entry which is preliminary data.</text>
</comment>
<dbReference type="InterPro" id="IPR003114">
    <property type="entry name" value="Phox_assoc"/>
</dbReference>
<dbReference type="SMART" id="SM00313">
    <property type="entry name" value="PXA"/>
    <property type="match status" value="1"/>
</dbReference>
<dbReference type="SMART" id="SM00312">
    <property type="entry name" value="PX"/>
    <property type="match status" value="1"/>
</dbReference>
<name>A0A8H7ZJ39_9ASCO</name>
<dbReference type="GeneID" id="93648780"/>
<dbReference type="PANTHER" id="PTHR22775:SF3">
    <property type="entry name" value="SORTING NEXIN-13"/>
    <property type="match status" value="1"/>
</dbReference>
<evidence type="ECO:0000256" key="1">
    <source>
        <dbReference type="ARBA" id="ARBA00010883"/>
    </source>
</evidence>
<organism evidence="5 6">
    <name type="scientific">Candida metapsilosis</name>
    <dbReference type="NCBI Taxonomy" id="273372"/>
    <lineage>
        <taxon>Eukaryota</taxon>
        <taxon>Fungi</taxon>
        <taxon>Dikarya</taxon>
        <taxon>Ascomycota</taxon>
        <taxon>Saccharomycotina</taxon>
        <taxon>Pichiomycetes</taxon>
        <taxon>Debaryomycetaceae</taxon>
        <taxon>Candida/Lodderomyces clade</taxon>
        <taxon>Candida</taxon>
    </lineage>
</organism>
<dbReference type="InterPro" id="IPR036871">
    <property type="entry name" value="PX_dom_sf"/>
</dbReference>
<comment type="similarity">
    <text evidence="1">Belongs to the sorting nexin family.</text>
</comment>
<evidence type="ECO:0000313" key="5">
    <source>
        <dbReference type="EMBL" id="KAG5421061.1"/>
    </source>
</evidence>
<evidence type="ECO:0000256" key="2">
    <source>
        <dbReference type="SAM" id="MobiDB-lite"/>
    </source>
</evidence>
<dbReference type="EMBL" id="JAEOAQ010000001">
    <property type="protein sequence ID" value="KAG5421061.1"/>
    <property type="molecule type" value="Genomic_DNA"/>
</dbReference>
<evidence type="ECO:0000259" key="4">
    <source>
        <dbReference type="PROSITE" id="PS51207"/>
    </source>
</evidence>
<dbReference type="Pfam" id="PF00787">
    <property type="entry name" value="PX"/>
    <property type="match status" value="1"/>
</dbReference>
<feature type="domain" description="PX" evidence="3">
    <location>
        <begin position="454"/>
        <end position="576"/>
    </location>
</feature>
<keyword evidence="6" id="KW-1185">Reference proteome</keyword>
<protein>
    <submittedName>
        <fullName evidence="5">TRM8</fullName>
    </submittedName>
</protein>
<dbReference type="GO" id="GO:0035091">
    <property type="term" value="F:phosphatidylinositol binding"/>
    <property type="evidence" value="ECO:0007669"/>
    <property type="project" value="InterPro"/>
</dbReference>
<dbReference type="SUPFAM" id="SSF64268">
    <property type="entry name" value="PX domain"/>
    <property type="match status" value="1"/>
</dbReference>
<dbReference type="PROSITE" id="PS50195">
    <property type="entry name" value="PX"/>
    <property type="match status" value="1"/>
</dbReference>
<proteinExistence type="inferred from homology"/>
<dbReference type="PANTHER" id="PTHR22775">
    <property type="entry name" value="SORTING NEXIN"/>
    <property type="match status" value="1"/>
</dbReference>
<accession>A0A8H7ZJ39</accession>
<evidence type="ECO:0000259" key="3">
    <source>
        <dbReference type="PROSITE" id="PS50195"/>
    </source>
</evidence>
<feature type="compositionally biased region" description="Acidic residues" evidence="2">
    <location>
        <begin position="342"/>
        <end position="354"/>
    </location>
</feature>
<dbReference type="Proteomes" id="UP000669133">
    <property type="component" value="Unassembled WGS sequence"/>
</dbReference>
<dbReference type="Pfam" id="PF02194">
    <property type="entry name" value="PXA"/>
    <property type="match status" value="1"/>
</dbReference>
<dbReference type="Pfam" id="PF08628">
    <property type="entry name" value="Nexin_C"/>
    <property type="match status" value="1"/>
</dbReference>
<dbReference type="InterPro" id="IPR001683">
    <property type="entry name" value="PX_dom"/>
</dbReference>
<feature type="region of interest" description="Disordered" evidence="2">
    <location>
        <begin position="341"/>
        <end position="362"/>
    </location>
</feature>
<dbReference type="InterPro" id="IPR013937">
    <property type="entry name" value="Sorting_nexin_C"/>
</dbReference>